<gene>
    <name evidence="2" type="ORF">WMSIL1_LOCUS1086</name>
</gene>
<sequence length="55" mass="6300">MLLTNKKEGDFEDADDDQSVHVGKPKGISSKKRPKPQDFSFSKDVQPIKRRKTLK</sequence>
<evidence type="ECO:0000313" key="2">
    <source>
        <dbReference type="EMBL" id="VUZ39647.1"/>
    </source>
</evidence>
<keyword evidence="3" id="KW-1185">Reference proteome</keyword>
<accession>A0A564XXB0</accession>
<protein>
    <submittedName>
        <fullName evidence="2">Uncharacterized protein</fullName>
    </submittedName>
</protein>
<dbReference type="Proteomes" id="UP000321570">
    <property type="component" value="Unassembled WGS sequence"/>
</dbReference>
<dbReference type="EMBL" id="CABIJS010000022">
    <property type="protein sequence ID" value="VUZ39647.1"/>
    <property type="molecule type" value="Genomic_DNA"/>
</dbReference>
<evidence type="ECO:0000256" key="1">
    <source>
        <dbReference type="SAM" id="MobiDB-lite"/>
    </source>
</evidence>
<proteinExistence type="predicted"/>
<organism evidence="2 3">
    <name type="scientific">Hymenolepis diminuta</name>
    <name type="common">Rat tapeworm</name>
    <dbReference type="NCBI Taxonomy" id="6216"/>
    <lineage>
        <taxon>Eukaryota</taxon>
        <taxon>Metazoa</taxon>
        <taxon>Spiralia</taxon>
        <taxon>Lophotrochozoa</taxon>
        <taxon>Platyhelminthes</taxon>
        <taxon>Cestoda</taxon>
        <taxon>Eucestoda</taxon>
        <taxon>Cyclophyllidea</taxon>
        <taxon>Hymenolepididae</taxon>
        <taxon>Hymenolepis</taxon>
    </lineage>
</organism>
<reference evidence="2 3" key="1">
    <citation type="submission" date="2019-07" db="EMBL/GenBank/DDBJ databases">
        <authorList>
            <person name="Jastrzebski P J."/>
            <person name="Paukszto L."/>
            <person name="Jastrzebski P J."/>
        </authorList>
    </citation>
    <scope>NUCLEOTIDE SEQUENCE [LARGE SCALE GENOMIC DNA]</scope>
    <source>
        <strain evidence="2 3">WMS-il1</strain>
    </source>
</reference>
<evidence type="ECO:0000313" key="3">
    <source>
        <dbReference type="Proteomes" id="UP000321570"/>
    </source>
</evidence>
<name>A0A564XXB0_HYMDI</name>
<dbReference type="AlphaFoldDB" id="A0A564XXB0"/>
<feature type="region of interest" description="Disordered" evidence="1">
    <location>
        <begin position="1"/>
        <end position="55"/>
    </location>
</feature>